<dbReference type="PANTHER" id="PTHR46825">
    <property type="entry name" value="D-ALANYL-D-ALANINE-CARBOXYPEPTIDASE/ENDOPEPTIDASE AMPH"/>
    <property type="match status" value="1"/>
</dbReference>
<accession>A0ABV7CQC0</accession>
<feature type="domain" description="Beta-lactamase-related" evidence="2">
    <location>
        <begin position="34"/>
        <end position="350"/>
    </location>
</feature>
<proteinExistence type="predicted"/>
<dbReference type="InterPro" id="IPR023650">
    <property type="entry name" value="Beta-lactam_class-A_AS"/>
</dbReference>
<dbReference type="InterPro" id="IPR001466">
    <property type="entry name" value="Beta-lactam-related"/>
</dbReference>
<reference evidence="4" key="1">
    <citation type="journal article" date="2019" name="Int. J. Syst. Evol. Microbiol.">
        <title>The Global Catalogue of Microorganisms (GCM) 10K type strain sequencing project: providing services to taxonomists for standard genome sequencing and annotation.</title>
        <authorList>
            <consortium name="The Broad Institute Genomics Platform"/>
            <consortium name="The Broad Institute Genome Sequencing Center for Infectious Disease"/>
            <person name="Wu L."/>
            <person name="Ma J."/>
        </authorList>
    </citation>
    <scope>NUCLEOTIDE SEQUENCE [LARGE SCALE GENOMIC DNA]</scope>
    <source>
        <strain evidence="4">KCTC 42730</strain>
    </source>
</reference>
<dbReference type="Proteomes" id="UP001595453">
    <property type="component" value="Unassembled WGS sequence"/>
</dbReference>
<feature type="signal peptide" evidence="1">
    <location>
        <begin position="1"/>
        <end position="20"/>
    </location>
</feature>
<keyword evidence="3" id="KW-0378">Hydrolase</keyword>
<organism evidence="3 4">
    <name type="scientific">Pseudoalteromonas fenneropenaei</name>
    <dbReference type="NCBI Taxonomy" id="1737459"/>
    <lineage>
        <taxon>Bacteria</taxon>
        <taxon>Pseudomonadati</taxon>
        <taxon>Pseudomonadota</taxon>
        <taxon>Gammaproteobacteria</taxon>
        <taxon>Alteromonadales</taxon>
        <taxon>Pseudoalteromonadaceae</taxon>
        <taxon>Pseudoalteromonas</taxon>
    </lineage>
</organism>
<keyword evidence="1" id="KW-0732">Signal</keyword>
<comment type="caution">
    <text evidence="3">The sequence shown here is derived from an EMBL/GenBank/DDBJ whole genome shotgun (WGS) entry which is preliminary data.</text>
</comment>
<dbReference type="GO" id="GO:0016787">
    <property type="term" value="F:hydrolase activity"/>
    <property type="evidence" value="ECO:0007669"/>
    <property type="project" value="UniProtKB-KW"/>
</dbReference>
<dbReference type="RefSeq" id="WP_377128619.1">
    <property type="nucleotide sequence ID" value="NZ_JBHRSD010000047.1"/>
</dbReference>
<dbReference type="PROSITE" id="PS00146">
    <property type="entry name" value="BETA_LACTAMASE_A"/>
    <property type="match status" value="1"/>
</dbReference>
<evidence type="ECO:0000256" key="1">
    <source>
        <dbReference type="SAM" id="SignalP"/>
    </source>
</evidence>
<dbReference type="InterPro" id="IPR050491">
    <property type="entry name" value="AmpC-like"/>
</dbReference>
<dbReference type="EMBL" id="JBHRSD010000047">
    <property type="protein sequence ID" value="MFC3034745.1"/>
    <property type="molecule type" value="Genomic_DNA"/>
</dbReference>
<dbReference type="Pfam" id="PF00144">
    <property type="entry name" value="Beta-lactamase"/>
    <property type="match status" value="1"/>
</dbReference>
<dbReference type="EC" id="3.-.-.-" evidence="3"/>
<keyword evidence="4" id="KW-1185">Reference proteome</keyword>
<evidence type="ECO:0000259" key="2">
    <source>
        <dbReference type="Pfam" id="PF00144"/>
    </source>
</evidence>
<name>A0ABV7CQC0_9GAMM</name>
<dbReference type="PANTHER" id="PTHR46825:SF9">
    <property type="entry name" value="BETA-LACTAMASE-RELATED DOMAIN-CONTAINING PROTEIN"/>
    <property type="match status" value="1"/>
</dbReference>
<dbReference type="SUPFAM" id="SSF56601">
    <property type="entry name" value="beta-lactamase/transpeptidase-like"/>
    <property type="match status" value="1"/>
</dbReference>
<protein>
    <submittedName>
        <fullName evidence="3">Serine hydrolase domain-containing protein</fullName>
        <ecNumber evidence="3">3.-.-.-</ecNumber>
    </submittedName>
</protein>
<sequence length="454" mass="50466">MRTPNKWVLLLGLFVFNLQARSSNFDTLLKCSNSSGAPGMAVRIEQSNSLVYTGAIGLADLNSKRKLQTDDIFQIGSVTKIFTAAAILKLSEQGTLSLQDKLGKFIPSINPDYKSLTIERVLSHTSGLPDYLDDPTVTAVYDESASIDKVIDTISNRNLISKSGEKYSYSNLGYVILGKIIEVASGVSYHEYLDRAFFKPLNMQNTFVMTKGTELDQVKGYTNSSHSPNTYIKPEYSTERKWHVDRSWIAAAGAVASTLEDMALWQTALKSGKVISKDNYLLMHKQAILDNRDKVKYGYGVDIYPVSGLVSYGHQGMVPGFFAWHVYFPTADLTATAFTNIDTKHPGPVLLNMIALQLGLSPKPVKHEEALGLANSLIGHYQATNDKVLNIFSEKGTLYAQYSGEEKQKIVLRGGNAFSYECTENYFQLRESNNSKYIVPVYLYQGEQAPMKKI</sequence>
<dbReference type="InterPro" id="IPR012338">
    <property type="entry name" value="Beta-lactam/transpept-like"/>
</dbReference>
<evidence type="ECO:0000313" key="3">
    <source>
        <dbReference type="EMBL" id="MFC3034745.1"/>
    </source>
</evidence>
<evidence type="ECO:0000313" key="4">
    <source>
        <dbReference type="Proteomes" id="UP001595453"/>
    </source>
</evidence>
<dbReference type="Gene3D" id="3.40.710.10">
    <property type="entry name" value="DD-peptidase/beta-lactamase superfamily"/>
    <property type="match status" value="1"/>
</dbReference>
<feature type="chain" id="PRO_5046162622" evidence="1">
    <location>
        <begin position="21"/>
        <end position="454"/>
    </location>
</feature>
<gene>
    <name evidence="3" type="ORF">ACFOEE_19755</name>
</gene>